<dbReference type="GO" id="GO:0031929">
    <property type="term" value="P:TOR signaling"/>
    <property type="evidence" value="ECO:0007669"/>
    <property type="project" value="TreeGrafter"/>
</dbReference>
<dbReference type="GO" id="GO:0005829">
    <property type="term" value="C:cytosol"/>
    <property type="evidence" value="ECO:0007669"/>
    <property type="project" value="TreeGrafter"/>
</dbReference>
<dbReference type="VEuPathDB" id="VectorBase:AAEL012448"/>
<evidence type="ECO:0000313" key="4">
    <source>
        <dbReference type="Proteomes" id="UP000008820"/>
    </source>
</evidence>
<dbReference type="PANTHER" id="PTHR21021">
    <property type="entry name" value="GAF/PUTATIVE CYTOSKELETAL PROTEIN"/>
    <property type="match status" value="1"/>
</dbReference>
<keyword evidence="4" id="KW-1185">Reference proteome</keyword>
<gene>
    <name evidence="3" type="primary">5576285</name>
</gene>
<dbReference type="InParanoid" id="A0A1S4FWM6"/>
<name>A0A1S4FWM6_AEDAE</name>
<sequence>MEMKQIIQTEETDSGPVRLPVDSESHTFDDWTISYTKSHILKSVCINDNKCVPGEAGCCELCVYNFALELPHLPDMVFHKNILTISHKSGARLEFNPMDALKLVRNEKLDLKVACSEEWKESRSAADTQEKVKPFDWSFTTEYKGTVNEGMVVETTDQKIDMFKLMKREPILFYHDLTLFEDELHDHGISVLSVKVRVMPSGFYILLRFFLRVDHVLIRINDTRFHYEKGNDYMLREYTHREAKIEQLKRVPPALFTSPNEIAEHLPVVSKVTEKLSLSAKATDSAETTEDMSS</sequence>
<dbReference type="PANTHER" id="PTHR21021:SF16">
    <property type="entry name" value="TIP41-LIKE PROTEIN"/>
    <property type="match status" value="1"/>
</dbReference>
<dbReference type="InterPro" id="IPR051330">
    <property type="entry name" value="Phosphatase_reg/MetRdx"/>
</dbReference>
<dbReference type="EnsemblMetazoa" id="AAEL012448-RA">
    <property type="protein sequence ID" value="AAEL012448-PA"/>
    <property type="gene ID" value="AAEL012448"/>
</dbReference>
<dbReference type="InterPro" id="IPR007303">
    <property type="entry name" value="TIP41-like"/>
</dbReference>
<comment type="similarity">
    <text evidence="1">Belongs to the TIP41 family.</text>
</comment>
<protein>
    <recommendedName>
        <fullName evidence="2">TIP41-like protein</fullName>
    </recommendedName>
</protein>
<dbReference type="FunCoup" id="A0A1S4FWM6">
    <property type="interactions" value="1822"/>
</dbReference>
<dbReference type="Proteomes" id="UP000008820">
    <property type="component" value="Chromosome 1"/>
</dbReference>
<dbReference type="Pfam" id="PF04176">
    <property type="entry name" value="TIP41"/>
    <property type="match status" value="1"/>
</dbReference>
<evidence type="ECO:0000313" key="3">
    <source>
        <dbReference type="EnsemblMetazoa" id="AAEL012448-PA"/>
    </source>
</evidence>
<dbReference type="OrthoDB" id="10253878at2759"/>
<reference evidence="3" key="2">
    <citation type="submission" date="2020-05" db="UniProtKB">
        <authorList>
            <consortium name="EnsemblMetazoa"/>
        </authorList>
    </citation>
    <scope>IDENTIFICATION</scope>
    <source>
        <strain evidence="3">LVP_AGWG</strain>
    </source>
</reference>
<organism evidence="3 4">
    <name type="scientific">Aedes aegypti</name>
    <name type="common">Yellowfever mosquito</name>
    <name type="synonym">Culex aegypti</name>
    <dbReference type="NCBI Taxonomy" id="7159"/>
    <lineage>
        <taxon>Eukaryota</taxon>
        <taxon>Metazoa</taxon>
        <taxon>Ecdysozoa</taxon>
        <taxon>Arthropoda</taxon>
        <taxon>Hexapoda</taxon>
        <taxon>Insecta</taxon>
        <taxon>Pterygota</taxon>
        <taxon>Neoptera</taxon>
        <taxon>Endopterygota</taxon>
        <taxon>Diptera</taxon>
        <taxon>Nematocera</taxon>
        <taxon>Culicoidea</taxon>
        <taxon>Culicidae</taxon>
        <taxon>Culicinae</taxon>
        <taxon>Aedini</taxon>
        <taxon>Aedes</taxon>
        <taxon>Stegomyia</taxon>
    </lineage>
</organism>
<proteinExistence type="inferred from homology"/>
<reference evidence="3 4" key="1">
    <citation type="submission" date="2017-06" db="EMBL/GenBank/DDBJ databases">
        <title>Aedes aegypti genome working group (AGWG) sequencing and assembly.</title>
        <authorList>
            <consortium name="Aedes aegypti Genome Working Group (AGWG)"/>
            <person name="Matthews B.J."/>
        </authorList>
    </citation>
    <scope>NUCLEOTIDE SEQUENCE [LARGE SCALE GENOMIC DNA]</scope>
    <source>
        <strain evidence="3 4">LVP_AGWG</strain>
    </source>
</reference>
<dbReference type="AlphaFoldDB" id="A0A1S4FWM6"/>
<accession>A0A1S4FWM6</accession>
<evidence type="ECO:0000256" key="2">
    <source>
        <dbReference type="ARBA" id="ARBA00018951"/>
    </source>
</evidence>
<evidence type="ECO:0000256" key="1">
    <source>
        <dbReference type="ARBA" id="ARBA00006658"/>
    </source>
</evidence>